<dbReference type="Proteomes" id="UP000030689">
    <property type="component" value="Unassembled WGS sequence"/>
</dbReference>
<dbReference type="EMBL" id="KI517464">
    <property type="protein sequence ID" value="ESQ43602.1"/>
    <property type="molecule type" value="Genomic_DNA"/>
</dbReference>
<dbReference type="KEGG" id="eus:EUTSA_v10015758mg"/>
<dbReference type="InterPro" id="IPR000608">
    <property type="entry name" value="UBC"/>
</dbReference>
<organism evidence="2 3">
    <name type="scientific">Eutrema salsugineum</name>
    <name type="common">Saltwater cress</name>
    <name type="synonym">Sisymbrium salsugineum</name>
    <dbReference type="NCBI Taxonomy" id="72664"/>
    <lineage>
        <taxon>Eukaryota</taxon>
        <taxon>Viridiplantae</taxon>
        <taxon>Streptophyta</taxon>
        <taxon>Embryophyta</taxon>
        <taxon>Tracheophyta</taxon>
        <taxon>Spermatophyta</taxon>
        <taxon>Magnoliopsida</taxon>
        <taxon>eudicotyledons</taxon>
        <taxon>Gunneridae</taxon>
        <taxon>Pentapetalae</taxon>
        <taxon>rosids</taxon>
        <taxon>malvids</taxon>
        <taxon>Brassicales</taxon>
        <taxon>Brassicaceae</taxon>
        <taxon>Eutremeae</taxon>
        <taxon>Eutrema</taxon>
    </lineage>
</organism>
<name>V4LMD4_EUTSA</name>
<reference evidence="2 3" key="1">
    <citation type="journal article" date="2013" name="Front. Plant Sci.">
        <title>The Reference Genome of the Halophytic Plant Eutrema salsugineum.</title>
        <authorList>
            <person name="Yang R."/>
            <person name="Jarvis D.E."/>
            <person name="Chen H."/>
            <person name="Beilstein M.A."/>
            <person name="Grimwood J."/>
            <person name="Jenkins J."/>
            <person name="Shu S."/>
            <person name="Prochnik S."/>
            <person name="Xin M."/>
            <person name="Ma C."/>
            <person name="Schmutz J."/>
            <person name="Wing R.A."/>
            <person name="Mitchell-Olds T."/>
            <person name="Schumaker K.S."/>
            <person name="Wang X."/>
        </authorList>
    </citation>
    <scope>NUCLEOTIDE SEQUENCE [LARGE SCALE GENOMIC DNA]</scope>
</reference>
<accession>V4LMD4</accession>
<dbReference type="STRING" id="72664.V4LMD4"/>
<evidence type="ECO:0000313" key="2">
    <source>
        <dbReference type="EMBL" id="ESQ43602.1"/>
    </source>
</evidence>
<dbReference type="InterPro" id="IPR016135">
    <property type="entry name" value="UBQ-conjugating_enzyme/RWD"/>
</dbReference>
<sequence>MERHRPRNLLNSSDRFLNSCETAAEPRPKQWMRHYLCDLQRNPSLIYSTGVEAEDLYVWAATITSPPETPYEGGIFNLRIMFPL</sequence>
<evidence type="ECO:0000259" key="1">
    <source>
        <dbReference type="PROSITE" id="PS50127"/>
    </source>
</evidence>
<evidence type="ECO:0000313" key="3">
    <source>
        <dbReference type="Proteomes" id="UP000030689"/>
    </source>
</evidence>
<protein>
    <recommendedName>
        <fullName evidence="1">UBC core domain-containing protein</fullName>
    </recommendedName>
</protein>
<proteinExistence type="predicted"/>
<dbReference type="AlphaFoldDB" id="V4LMD4"/>
<dbReference type="Gramene" id="ESQ43602">
    <property type="protein sequence ID" value="ESQ43602"/>
    <property type="gene ID" value="EUTSA_v10015758mg"/>
</dbReference>
<feature type="non-terminal residue" evidence="2">
    <location>
        <position position="84"/>
    </location>
</feature>
<keyword evidence="3" id="KW-1185">Reference proteome</keyword>
<feature type="domain" description="UBC core" evidence="1">
    <location>
        <begin position="26"/>
        <end position="84"/>
    </location>
</feature>
<dbReference type="Gene3D" id="3.10.110.10">
    <property type="entry name" value="Ubiquitin Conjugating Enzyme"/>
    <property type="match status" value="1"/>
</dbReference>
<dbReference type="PROSITE" id="PS50127">
    <property type="entry name" value="UBC_2"/>
    <property type="match status" value="1"/>
</dbReference>
<dbReference type="SUPFAM" id="SSF54495">
    <property type="entry name" value="UBC-like"/>
    <property type="match status" value="1"/>
</dbReference>
<dbReference type="Pfam" id="PF00179">
    <property type="entry name" value="UQ_con"/>
    <property type="match status" value="1"/>
</dbReference>
<gene>
    <name evidence="2" type="ORF">EUTSA_v10015758mg</name>
</gene>